<dbReference type="Proteomes" id="UP000886723">
    <property type="component" value="Unassembled WGS sequence"/>
</dbReference>
<accession>A0A9D1T7G8</accession>
<proteinExistence type="predicted"/>
<reference evidence="1" key="1">
    <citation type="submission" date="2020-10" db="EMBL/GenBank/DDBJ databases">
        <authorList>
            <person name="Gilroy R."/>
        </authorList>
    </citation>
    <scope>NUCLEOTIDE SEQUENCE</scope>
    <source>
        <strain evidence="1">ChiBcec2-4451</strain>
    </source>
</reference>
<gene>
    <name evidence="1" type="ORF">IAA63_12320</name>
</gene>
<name>A0A9D1T7G8_9FIRM</name>
<reference evidence="1" key="2">
    <citation type="journal article" date="2021" name="PeerJ">
        <title>Extensive microbial diversity within the chicken gut microbiome revealed by metagenomics and culture.</title>
        <authorList>
            <person name="Gilroy R."/>
            <person name="Ravi A."/>
            <person name="Getino M."/>
            <person name="Pursley I."/>
            <person name="Horton D.L."/>
            <person name="Alikhan N.F."/>
            <person name="Baker D."/>
            <person name="Gharbi K."/>
            <person name="Hall N."/>
            <person name="Watson M."/>
            <person name="Adriaenssens E.M."/>
            <person name="Foster-Nyarko E."/>
            <person name="Jarju S."/>
            <person name="Secka A."/>
            <person name="Antonio M."/>
            <person name="Oren A."/>
            <person name="Chaudhuri R.R."/>
            <person name="La Ragione R."/>
            <person name="Hildebrand F."/>
            <person name="Pallen M.J."/>
        </authorList>
    </citation>
    <scope>NUCLEOTIDE SEQUENCE</scope>
    <source>
        <strain evidence="1">ChiBcec2-4451</strain>
    </source>
</reference>
<comment type="caution">
    <text evidence="1">The sequence shown here is derived from an EMBL/GenBank/DDBJ whole genome shotgun (WGS) entry which is preliminary data.</text>
</comment>
<evidence type="ECO:0000313" key="2">
    <source>
        <dbReference type="Proteomes" id="UP000886723"/>
    </source>
</evidence>
<dbReference type="AlphaFoldDB" id="A0A9D1T7G8"/>
<organism evidence="1 2">
    <name type="scientific">Candidatus Pullilachnospira stercoravium</name>
    <dbReference type="NCBI Taxonomy" id="2840913"/>
    <lineage>
        <taxon>Bacteria</taxon>
        <taxon>Bacillati</taxon>
        <taxon>Bacillota</taxon>
        <taxon>Clostridia</taxon>
        <taxon>Lachnospirales</taxon>
        <taxon>Lachnospiraceae</taxon>
        <taxon>Lachnospiraceae incertae sedis</taxon>
        <taxon>Candidatus Pullilachnospira</taxon>
    </lineage>
</organism>
<sequence length="138" mass="15156">MPDTTQMLRALLPMLSGEQLKQELADLPAYTGEIREKDPAARLLGLSDLYRVYVPSRMSAEIYSKLYLAMIRSLQKKGTKLAVEQRNENAKGVHGQEYRGILGGSDSFTIIGTSGIGKSSAISRAISLITGNRILEVR</sequence>
<protein>
    <submittedName>
        <fullName evidence="1">Uncharacterized protein</fullName>
    </submittedName>
</protein>
<dbReference type="EMBL" id="DVON01000262">
    <property type="protein sequence ID" value="HIV13904.1"/>
    <property type="molecule type" value="Genomic_DNA"/>
</dbReference>
<evidence type="ECO:0000313" key="1">
    <source>
        <dbReference type="EMBL" id="HIV13904.1"/>
    </source>
</evidence>